<proteinExistence type="predicted"/>
<accession>A0A2K1QTF9</accession>
<evidence type="ECO:0000313" key="3">
    <source>
        <dbReference type="Proteomes" id="UP000243797"/>
    </source>
</evidence>
<feature type="compositionally biased region" description="Polar residues" evidence="1">
    <location>
        <begin position="54"/>
        <end position="65"/>
    </location>
</feature>
<dbReference type="InParanoid" id="A0A2K1QTF9"/>
<evidence type="ECO:0000313" key="2">
    <source>
        <dbReference type="EMBL" id="PNS18335.1"/>
    </source>
</evidence>
<name>A0A2K1QTF9_9PEZI</name>
<dbReference type="GO" id="GO:0016301">
    <property type="term" value="F:kinase activity"/>
    <property type="evidence" value="ECO:0007669"/>
    <property type="project" value="UniProtKB-KW"/>
</dbReference>
<feature type="region of interest" description="Disordered" evidence="1">
    <location>
        <begin position="211"/>
        <end position="266"/>
    </location>
</feature>
<comment type="caution">
    <text evidence="2">The sequence shown here is derived from an EMBL/GenBank/DDBJ whole genome shotgun (WGS) entry which is preliminary data.</text>
</comment>
<feature type="region of interest" description="Disordered" evidence="1">
    <location>
        <begin position="49"/>
        <end position="70"/>
    </location>
</feature>
<dbReference type="Proteomes" id="UP000243797">
    <property type="component" value="Unassembled WGS sequence"/>
</dbReference>
<feature type="compositionally biased region" description="Basic and acidic residues" evidence="1">
    <location>
        <begin position="237"/>
        <end position="258"/>
    </location>
</feature>
<sequence>MCFIVYQRCSLCNHSVSGPVATAFGFPTTHCVCNLTGPSYTTVPGQSPFEHSTRVVSEPSTTAEGSTFAPYDDTVPSALPSLFSSSTSPPSASSSTNVCLVPPPPPPVPAVLVSPPNDIVQIITSLSPSSASSVFSAPSSSASSSGHPIRDSRIELSFLELSPVHAPGEWQTVMRKTTDWLDFRWNALEWPDPEEVMAWRRGEGVYAVGERGRRRMRDSERDSGPDDPGGGMGEVNEAERRERGEGEDTERLDVEWGKRSPSVWWK</sequence>
<reference evidence="2 3" key="1">
    <citation type="submission" date="2017-06" db="EMBL/GenBank/DDBJ databases">
        <title>Draft genome sequence of a variant of Elsinoe murrayae.</title>
        <authorList>
            <person name="Cheng Q."/>
        </authorList>
    </citation>
    <scope>NUCLEOTIDE SEQUENCE [LARGE SCALE GENOMIC DNA]</scope>
    <source>
        <strain evidence="2 3">CQ-2017a</strain>
    </source>
</reference>
<gene>
    <name evidence="2" type="ORF">CAC42_6152</name>
</gene>
<evidence type="ECO:0000256" key="1">
    <source>
        <dbReference type="SAM" id="MobiDB-lite"/>
    </source>
</evidence>
<protein>
    <submittedName>
        <fullName evidence="2">Checkpoint serine/threonine-protein kinase BUB1</fullName>
    </submittedName>
</protein>
<dbReference type="AlphaFoldDB" id="A0A2K1QTF9"/>
<organism evidence="2 3">
    <name type="scientific">Sphaceloma murrayae</name>
    <dbReference type="NCBI Taxonomy" id="2082308"/>
    <lineage>
        <taxon>Eukaryota</taxon>
        <taxon>Fungi</taxon>
        <taxon>Dikarya</taxon>
        <taxon>Ascomycota</taxon>
        <taxon>Pezizomycotina</taxon>
        <taxon>Dothideomycetes</taxon>
        <taxon>Dothideomycetidae</taxon>
        <taxon>Myriangiales</taxon>
        <taxon>Elsinoaceae</taxon>
        <taxon>Sphaceloma</taxon>
    </lineage>
</organism>
<keyword evidence="3" id="KW-1185">Reference proteome</keyword>
<keyword evidence="2" id="KW-0808">Transferase</keyword>
<dbReference type="EMBL" id="NKHZ01000041">
    <property type="protein sequence ID" value="PNS18335.1"/>
    <property type="molecule type" value="Genomic_DNA"/>
</dbReference>
<keyword evidence="2" id="KW-0418">Kinase</keyword>